<dbReference type="GO" id="GO:0010181">
    <property type="term" value="F:FMN binding"/>
    <property type="evidence" value="ECO:0007669"/>
    <property type="project" value="InterPro"/>
</dbReference>
<dbReference type="SUPFAM" id="SSF50475">
    <property type="entry name" value="FMN-binding split barrel"/>
    <property type="match status" value="1"/>
</dbReference>
<accession>M0QFM0</accession>
<dbReference type="Pfam" id="PF01613">
    <property type="entry name" value="Flavin_Reduct"/>
    <property type="match status" value="1"/>
</dbReference>
<dbReference type="eggNOG" id="COG1853">
    <property type="taxonomic scope" value="Bacteria"/>
</dbReference>
<keyword evidence="5" id="KW-1185">Reference proteome</keyword>
<dbReference type="AlphaFoldDB" id="M0QFM0"/>
<evidence type="ECO:0000256" key="1">
    <source>
        <dbReference type="ARBA" id="ARBA00008898"/>
    </source>
</evidence>
<feature type="domain" description="Flavin reductase like" evidence="3">
    <location>
        <begin position="23"/>
        <end position="168"/>
    </location>
</feature>
<dbReference type="OrthoDB" id="9792858at2"/>
<name>M0QFM0_9ACTN</name>
<keyword evidence="2" id="KW-0560">Oxidoreductase</keyword>
<reference evidence="4 5" key="1">
    <citation type="submission" date="2013-01" db="EMBL/GenBank/DDBJ databases">
        <title>Whole genome shotgun sequence of Gordonia soli NBRC 108243.</title>
        <authorList>
            <person name="Isaki-Nakamura S."/>
            <person name="Hosoyama A."/>
            <person name="Tsuchikane K."/>
            <person name="Ando Y."/>
            <person name="Baba S."/>
            <person name="Ohji S."/>
            <person name="Hamada M."/>
            <person name="Tamura T."/>
            <person name="Yamazoe A."/>
            <person name="Yamazaki S."/>
            <person name="Fujita N."/>
        </authorList>
    </citation>
    <scope>NUCLEOTIDE SEQUENCE [LARGE SCALE GENOMIC DNA]</scope>
    <source>
        <strain evidence="4 5">NBRC 108243</strain>
    </source>
</reference>
<dbReference type="InterPro" id="IPR050268">
    <property type="entry name" value="NADH-dep_flavin_reductase"/>
</dbReference>
<gene>
    <name evidence="4" type="ORF">GS4_07_01390</name>
</gene>
<evidence type="ECO:0000313" key="5">
    <source>
        <dbReference type="Proteomes" id="UP000011666"/>
    </source>
</evidence>
<dbReference type="EMBL" id="BANX01000007">
    <property type="protein sequence ID" value="GAC67390.1"/>
    <property type="molecule type" value="Genomic_DNA"/>
</dbReference>
<evidence type="ECO:0000313" key="4">
    <source>
        <dbReference type="EMBL" id="GAC67390.1"/>
    </source>
</evidence>
<sequence length="171" mass="18502">MATTTSPAGDSEVISGELYRDTLSRFCTGVAVITSMAHDETPVGLAVGSFTSVSLDPPLVAAFVAHTSTTFPRIAETGRFCANVLGHHQQEICRRFARSGGDKFAETNWSASEFGTARLDDAVAWIDAEIDSVQRLGDHDLVVGRVVELRVGDESHHPLVFYRSGFHSLVH</sequence>
<dbReference type="InterPro" id="IPR012349">
    <property type="entry name" value="Split_barrel_FMN-bd"/>
</dbReference>
<evidence type="ECO:0000259" key="3">
    <source>
        <dbReference type="SMART" id="SM00903"/>
    </source>
</evidence>
<protein>
    <submittedName>
        <fullName evidence="4">Putative oxidoreductase</fullName>
    </submittedName>
</protein>
<dbReference type="STRING" id="1223545.GS4_07_01390"/>
<dbReference type="PANTHER" id="PTHR30466">
    <property type="entry name" value="FLAVIN REDUCTASE"/>
    <property type="match status" value="1"/>
</dbReference>
<dbReference type="PANTHER" id="PTHR30466:SF11">
    <property type="entry name" value="FLAVIN-DEPENDENT MONOOXYGENASE, REDUCTASE SUBUNIT HSAB"/>
    <property type="match status" value="1"/>
</dbReference>
<proteinExistence type="inferred from homology"/>
<comment type="similarity">
    <text evidence="1">Belongs to the non-flavoprotein flavin reductase family.</text>
</comment>
<dbReference type="GO" id="GO:0042602">
    <property type="term" value="F:riboflavin reductase (NADPH) activity"/>
    <property type="evidence" value="ECO:0007669"/>
    <property type="project" value="TreeGrafter"/>
</dbReference>
<comment type="caution">
    <text evidence="4">The sequence shown here is derived from an EMBL/GenBank/DDBJ whole genome shotgun (WGS) entry which is preliminary data.</text>
</comment>
<dbReference type="Gene3D" id="2.30.110.10">
    <property type="entry name" value="Electron Transport, Fmn-binding Protein, Chain A"/>
    <property type="match status" value="1"/>
</dbReference>
<organism evidence="4 5">
    <name type="scientific">Gordonia soli NBRC 108243</name>
    <dbReference type="NCBI Taxonomy" id="1223545"/>
    <lineage>
        <taxon>Bacteria</taxon>
        <taxon>Bacillati</taxon>
        <taxon>Actinomycetota</taxon>
        <taxon>Actinomycetes</taxon>
        <taxon>Mycobacteriales</taxon>
        <taxon>Gordoniaceae</taxon>
        <taxon>Gordonia</taxon>
    </lineage>
</organism>
<dbReference type="Proteomes" id="UP000011666">
    <property type="component" value="Unassembled WGS sequence"/>
</dbReference>
<dbReference type="InterPro" id="IPR002563">
    <property type="entry name" value="Flavin_Rdtase-like_dom"/>
</dbReference>
<dbReference type="SMART" id="SM00903">
    <property type="entry name" value="Flavin_Reduct"/>
    <property type="match status" value="1"/>
</dbReference>
<evidence type="ECO:0000256" key="2">
    <source>
        <dbReference type="ARBA" id="ARBA00023002"/>
    </source>
</evidence>
<dbReference type="RefSeq" id="WP_007618516.1">
    <property type="nucleotide sequence ID" value="NZ_BANX01000007.1"/>
</dbReference>